<gene>
    <name evidence="1" type="ORF">OKE68_10480</name>
</gene>
<feature type="non-terminal residue" evidence="1">
    <location>
        <position position="1"/>
    </location>
</feature>
<dbReference type="EMBL" id="JAOZYT010000094">
    <property type="protein sequence ID" value="MCW0524737.1"/>
    <property type="molecule type" value="Genomic_DNA"/>
</dbReference>
<comment type="caution">
    <text evidence="1">The sequence shown here is derived from an EMBL/GenBank/DDBJ whole genome shotgun (WGS) entry which is preliminary data.</text>
</comment>
<organism evidence="1 2">
    <name type="scientific">Riemerella anatipestifer</name>
    <name type="common">Moraxella anatipestifer</name>
    <dbReference type="NCBI Taxonomy" id="34085"/>
    <lineage>
        <taxon>Bacteria</taxon>
        <taxon>Pseudomonadati</taxon>
        <taxon>Bacteroidota</taxon>
        <taxon>Flavobacteriia</taxon>
        <taxon>Flavobacteriales</taxon>
        <taxon>Weeksellaceae</taxon>
        <taxon>Riemerella</taxon>
    </lineage>
</organism>
<sequence length="61" mass="7330">YNYVDNIIDIEAENIQEEQQRIVEFINNAQNIEQLQEAEPFIEENSEVKELYDKKLKDLTK</sequence>
<evidence type="ECO:0000313" key="1">
    <source>
        <dbReference type="EMBL" id="MCW0524737.1"/>
    </source>
</evidence>
<dbReference type="Proteomes" id="UP001207440">
    <property type="component" value="Unassembled WGS sequence"/>
</dbReference>
<reference evidence="1" key="1">
    <citation type="submission" date="2022-10" db="EMBL/GenBank/DDBJ databases">
        <title>Sifting through the core-genome to identify putative cross-protective antigens against Riemerella anatipestifer.</title>
        <authorList>
            <person name="Zheng X."/>
            <person name="Zhang W."/>
        </authorList>
    </citation>
    <scope>NUCLEOTIDE SEQUENCE</scope>
    <source>
        <strain evidence="1">ZWRA178</strain>
    </source>
</reference>
<name>A0AAP3AN62_RIEAN</name>
<accession>A0AAP3AN62</accession>
<evidence type="ECO:0000313" key="2">
    <source>
        <dbReference type="Proteomes" id="UP001207440"/>
    </source>
</evidence>
<dbReference type="AlphaFoldDB" id="A0AAP3AN62"/>
<proteinExistence type="predicted"/>
<dbReference type="RefSeq" id="WP_264309110.1">
    <property type="nucleotide sequence ID" value="NZ_JAOZYT010000094.1"/>
</dbReference>
<protein>
    <submittedName>
        <fullName evidence="1">Uncharacterized protein</fullName>
    </submittedName>
</protein>